<dbReference type="Proteomes" id="UP000184330">
    <property type="component" value="Unassembled WGS sequence"/>
</dbReference>
<name>A0A1L7XAD1_9HELO</name>
<sequence>MSLFGIMASRVARQNVPSLLEQSIAVESELTSPPGAYLERLPNEVLLMIVQDCHEHDLSNIKSNNKDNTGELALCNLTLTSKRLKEVAEPVLYETIPELKIFRLLKFLRSILDRPALASHVIRFASADDGDEDEGPGQELRVLFREESDWKVPSHLKQIVASIDSEDILGNRDWILDLFFGRRWDCAVATTTLLLPRLRYLSVCMPCGESSWNKDQRYEGHYKYIHKVLRHAAAQAQPQHPIQVFERLETVAIKNAKGDFNMASIASFAKSSPLHRLIIETDHLPSCEDGHWQSEFAIQSLEVRLSHHFVYNLEKFLRCFPMLQDFRYIQNPEARRFPLNNLARTLIEAKLPLKRLQLGPAPQCTYHSRSIEQIESLASFQGLLSVDVIAFDLWPSPNIDNHNNNNNDEDSDSDLDNFVDAVEEPASDYDVPPLADLLPESIERLTLRDGTTRTFLHVQSLLEVKYERVPNLKVVNIVPKTKASMEAFKEESHYLGVLSAKCGVTFMMTEAEIIPVSPARGGLFSFPLS</sequence>
<accession>A0A1L7XAD1</accession>
<proteinExistence type="predicted"/>
<dbReference type="STRING" id="576137.A0A1L7XAD1"/>
<evidence type="ECO:0000313" key="2">
    <source>
        <dbReference type="Proteomes" id="UP000184330"/>
    </source>
</evidence>
<organism evidence="1 2">
    <name type="scientific">Phialocephala subalpina</name>
    <dbReference type="NCBI Taxonomy" id="576137"/>
    <lineage>
        <taxon>Eukaryota</taxon>
        <taxon>Fungi</taxon>
        <taxon>Dikarya</taxon>
        <taxon>Ascomycota</taxon>
        <taxon>Pezizomycotina</taxon>
        <taxon>Leotiomycetes</taxon>
        <taxon>Helotiales</taxon>
        <taxon>Mollisiaceae</taxon>
        <taxon>Phialocephala</taxon>
        <taxon>Phialocephala fortinii species complex</taxon>
    </lineage>
</organism>
<protein>
    <submittedName>
        <fullName evidence="1">Uncharacterized protein</fullName>
    </submittedName>
</protein>
<dbReference type="EMBL" id="FJOG01000019">
    <property type="protein sequence ID" value="CZR61984.1"/>
    <property type="molecule type" value="Genomic_DNA"/>
</dbReference>
<reference evidence="1 2" key="1">
    <citation type="submission" date="2016-03" db="EMBL/GenBank/DDBJ databases">
        <authorList>
            <person name="Ploux O."/>
        </authorList>
    </citation>
    <scope>NUCLEOTIDE SEQUENCE [LARGE SCALE GENOMIC DNA]</scope>
    <source>
        <strain evidence="1 2">UAMH 11012</strain>
    </source>
</reference>
<dbReference type="AlphaFoldDB" id="A0A1L7XAD1"/>
<dbReference type="OrthoDB" id="3500415at2759"/>
<keyword evidence="2" id="KW-1185">Reference proteome</keyword>
<gene>
    <name evidence="1" type="ORF">PAC_11881</name>
</gene>
<evidence type="ECO:0000313" key="1">
    <source>
        <dbReference type="EMBL" id="CZR61984.1"/>
    </source>
</evidence>